<dbReference type="EMBL" id="JBHSEP010000028">
    <property type="protein sequence ID" value="MFC4601623.1"/>
    <property type="molecule type" value="Genomic_DNA"/>
</dbReference>
<reference evidence="6" key="1">
    <citation type="journal article" date="2019" name="Int. J. Syst. Evol. Microbiol.">
        <title>The Global Catalogue of Microorganisms (GCM) 10K type strain sequencing project: providing services to taxonomists for standard genome sequencing and annotation.</title>
        <authorList>
            <consortium name="The Broad Institute Genomics Platform"/>
            <consortium name="The Broad Institute Genome Sequencing Center for Infectious Disease"/>
            <person name="Wu L."/>
            <person name="Ma J."/>
        </authorList>
    </citation>
    <scope>NUCLEOTIDE SEQUENCE [LARGE SCALE GENOMIC DNA]</scope>
    <source>
        <strain evidence="6">CCUG 49571</strain>
    </source>
</reference>
<dbReference type="PANTHER" id="PTHR10412">
    <property type="entry name" value="MANNOSYL-OLIGOSACCHARIDE GLUCOSIDASE"/>
    <property type="match status" value="1"/>
</dbReference>
<dbReference type="InterPro" id="IPR008928">
    <property type="entry name" value="6-hairpin_glycosidase_sf"/>
</dbReference>
<dbReference type="Pfam" id="PF22422">
    <property type="entry name" value="MGH1-like_GH"/>
    <property type="match status" value="1"/>
</dbReference>
<dbReference type="SUPFAM" id="SSF48208">
    <property type="entry name" value="Six-hairpin glycosidases"/>
    <property type="match status" value="1"/>
</dbReference>
<dbReference type="InterPro" id="IPR004888">
    <property type="entry name" value="Glycoside_hydrolase_63"/>
</dbReference>
<protein>
    <submittedName>
        <fullName evidence="5">Amylo-alpha-1,6-glucosidase</fullName>
    </submittedName>
</protein>
<name>A0ABV9FI19_9BACL</name>
<keyword evidence="3" id="KW-0326">Glycosidase</keyword>
<accession>A0ABV9FI19</accession>
<keyword evidence="2" id="KW-0378">Hydrolase</keyword>
<evidence type="ECO:0000256" key="2">
    <source>
        <dbReference type="ARBA" id="ARBA00022801"/>
    </source>
</evidence>
<evidence type="ECO:0000256" key="1">
    <source>
        <dbReference type="ARBA" id="ARBA00010833"/>
    </source>
</evidence>
<evidence type="ECO:0000313" key="6">
    <source>
        <dbReference type="Proteomes" id="UP001596028"/>
    </source>
</evidence>
<proteinExistence type="inferred from homology"/>
<comment type="caution">
    <text evidence="5">The sequence shown here is derived from an EMBL/GenBank/DDBJ whole genome shotgun (WGS) entry which is preliminary data.</text>
</comment>
<gene>
    <name evidence="5" type="ORF">ACFO3S_25525</name>
</gene>
<dbReference type="InterPro" id="IPR054491">
    <property type="entry name" value="MGH1-like_GH"/>
</dbReference>
<dbReference type="Proteomes" id="UP001596028">
    <property type="component" value="Unassembled WGS sequence"/>
</dbReference>
<dbReference type="Gene3D" id="1.50.10.10">
    <property type="match status" value="1"/>
</dbReference>
<sequence>MGALFDLQQVPFSRYGSYMAISQLNAGGDDPEGVYLRTVHGATKSSRLFRIELIATGGETLPFFLEPAPAKLRLVASGGAAEFVFAEPDVLRIRVQGDVGIRFIMDRPQFYDNIQPYGDGGRWELNGFSQSRKFMLTPLSGKLHIDAPWEAMKCTHIVVELFPGEGLAGELALEEFATVWRPRDYAISFDACYRSVQSDFDEWMAKTLPVSIGWEQSRTLAAYVNWSAVVRPEGHIKRPAMLMSKNRMTNIWSWDHCFNAMALAQLHPDAAWEQFVFMFDYQDDCGALPDSVNDRTIIWNFCKPPIHGWALQWMRKRNGHAFGAERLATVYEPLARWTEWWFRYRDGDGDGIPQYNHGNDCGWDNSTVFHDGAPVESPDLCAFLILQMEALADIAGEIGRPMAETQLWRERADKLLADMLAHSWRSDHFVAPRSADHHVVQDADSLLPFMTLVLGNRLPEDVRAKLVAGLCAKGRFLTEHGLATESISSAFYKPDGYWRGPIWAPPTLIVADGLASMGETELSRDIATRFCRLIAHSGMAENFNATTGEGLRDRAYTWTSSVFLILAHEYVS</sequence>
<comment type="similarity">
    <text evidence="1">Belongs to the glycosyl hydrolase 63 family.</text>
</comment>
<evidence type="ECO:0000256" key="3">
    <source>
        <dbReference type="ARBA" id="ARBA00023295"/>
    </source>
</evidence>
<evidence type="ECO:0000259" key="4">
    <source>
        <dbReference type="Pfam" id="PF22422"/>
    </source>
</evidence>
<dbReference type="RefSeq" id="WP_378101911.1">
    <property type="nucleotide sequence ID" value="NZ_JBHSEP010000028.1"/>
</dbReference>
<evidence type="ECO:0000313" key="5">
    <source>
        <dbReference type="EMBL" id="MFC4601623.1"/>
    </source>
</evidence>
<organism evidence="5 6">
    <name type="scientific">Cohnella hongkongensis</name>
    <dbReference type="NCBI Taxonomy" id="178337"/>
    <lineage>
        <taxon>Bacteria</taxon>
        <taxon>Bacillati</taxon>
        <taxon>Bacillota</taxon>
        <taxon>Bacilli</taxon>
        <taxon>Bacillales</taxon>
        <taxon>Paenibacillaceae</taxon>
        <taxon>Cohnella</taxon>
    </lineage>
</organism>
<feature type="domain" description="Mannosylglycerate hydrolase MGH1-like glycoside hydrolase" evidence="4">
    <location>
        <begin position="250"/>
        <end position="559"/>
    </location>
</feature>
<keyword evidence="6" id="KW-1185">Reference proteome</keyword>
<dbReference type="PANTHER" id="PTHR10412:SF11">
    <property type="entry name" value="MANNOSYL-OLIGOSACCHARIDE GLUCOSIDASE"/>
    <property type="match status" value="1"/>
</dbReference>
<dbReference type="InterPro" id="IPR012341">
    <property type="entry name" value="6hp_glycosidase-like_sf"/>
</dbReference>